<feature type="disulfide bond" evidence="12">
    <location>
        <begin position="39"/>
        <end position="54"/>
    </location>
</feature>
<dbReference type="AlphaFoldDB" id="A0AAW1PXI7"/>
<dbReference type="InterPro" id="IPR013780">
    <property type="entry name" value="Glyco_hydro_b"/>
</dbReference>
<comment type="similarity">
    <text evidence="3 13">Belongs to the glycosyl hydrolase 31 family.</text>
</comment>
<evidence type="ECO:0000256" key="3">
    <source>
        <dbReference type="ARBA" id="ARBA00007806"/>
    </source>
</evidence>
<evidence type="ECO:0000313" key="17">
    <source>
        <dbReference type="EMBL" id="KAK9814515.1"/>
    </source>
</evidence>
<feature type="compositionally biased region" description="Polar residues" evidence="14">
    <location>
        <begin position="861"/>
        <end position="870"/>
    </location>
</feature>
<evidence type="ECO:0000256" key="1">
    <source>
        <dbReference type="ARBA" id="ARBA00001657"/>
    </source>
</evidence>
<evidence type="ECO:0000256" key="8">
    <source>
        <dbReference type="ARBA" id="ARBA00023157"/>
    </source>
</evidence>
<evidence type="ECO:0000256" key="7">
    <source>
        <dbReference type="ARBA" id="ARBA00023136"/>
    </source>
</evidence>
<evidence type="ECO:0000256" key="12">
    <source>
        <dbReference type="PROSITE-ProRule" id="PRU00779"/>
    </source>
</evidence>
<dbReference type="InterPro" id="IPR025887">
    <property type="entry name" value="Glyco_hydro_31_N_dom"/>
</dbReference>
<gene>
    <name evidence="17" type="ORF">WJX72_007179</name>
</gene>
<dbReference type="SUPFAM" id="SSF51011">
    <property type="entry name" value="Glycosyl hydrolase domain"/>
    <property type="match status" value="1"/>
</dbReference>
<dbReference type="InterPro" id="IPR000519">
    <property type="entry name" value="P_trefoil_dom"/>
</dbReference>
<organism evidence="17 18">
    <name type="scientific">[Myrmecia] bisecta</name>
    <dbReference type="NCBI Taxonomy" id="41462"/>
    <lineage>
        <taxon>Eukaryota</taxon>
        <taxon>Viridiplantae</taxon>
        <taxon>Chlorophyta</taxon>
        <taxon>core chlorophytes</taxon>
        <taxon>Trebouxiophyceae</taxon>
        <taxon>Trebouxiales</taxon>
        <taxon>Trebouxiaceae</taxon>
        <taxon>Myrmecia</taxon>
    </lineage>
</organism>
<comment type="caution">
    <text evidence="17">The sequence shown here is derived from an EMBL/GenBank/DDBJ whole genome shotgun (WGS) entry which is preliminary data.</text>
</comment>
<dbReference type="PANTHER" id="PTHR22762:SF133">
    <property type="entry name" value="P-TYPE DOMAIN-CONTAINING PROTEIN"/>
    <property type="match status" value="1"/>
</dbReference>
<reference evidence="17 18" key="1">
    <citation type="journal article" date="2024" name="Nat. Commun.">
        <title>Phylogenomics reveals the evolutionary origins of lichenization in chlorophyte algae.</title>
        <authorList>
            <person name="Puginier C."/>
            <person name="Libourel C."/>
            <person name="Otte J."/>
            <person name="Skaloud P."/>
            <person name="Haon M."/>
            <person name="Grisel S."/>
            <person name="Petersen M."/>
            <person name="Berrin J.G."/>
            <person name="Delaux P.M."/>
            <person name="Dal Grande F."/>
            <person name="Keller J."/>
        </authorList>
    </citation>
    <scope>NUCLEOTIDE SEQUENCE [LARGE SCALE GENOMIC DNA]</scope>
    <source>
        <strain evidence="17 18">SAG 2043</strain>
    </source>
</reference>
<evidence type="ECO:0000256" key="15">
    <source>
        <dbReference type="SAM" id="SignalP"/>
    </source>
</evidence>
<evidence type="ECO:0000256" key="10">
    <source>
        <dbReference type="ARBA" id="ARBA00023295"/>
    </source>
</evidence>
<proteinExistence type="inferred from homology"/>
<dbReference type="GO" id="GO:0090599">
    <property type="term" value="F:alpha-glucosidase activity"/>
    <property type="evidence" value="ECO:0007669"/>
    <property type="project" value="UniProtKB-ARBA"/>
</dbReference>
<dbReference type="InterPro" id="IPR000322">
    <property type="entry name" value="Glyco_hydro_31_TIM"/>
</dbReference>
<dbReference type="Gene3D" id="4.10.110.10">
    <property type="entry name" value="Spasmolytic Protein, domain 1"/>
    <property type="match status" value="1"/>
</dbReference>
<keyword evidence="10 13" id="KW-0326">Glycosidase</keyword>
<comment type="caution">
    <text evidence="12">Lacks conserved residue(s) required for the propagation of feature annotation.</text>
</comment>
<evidence type="ECO:0000256" key="2">
    <source>
        <dbReference type="ARBA" id="ARBA00004370"/>
    </source>
</evidence>
<dbReference type="InterPro" id="IPR030458">
    <property type="entry name" value="Glyco_hydro_31_AS"/>
</dbReference>
<sequence length="1049" mass="113491">MPGPYKFTGCGLVPLLCLCALLGSCDTDHCDPEGPRVACVADHASAQQCLDLGCCWQPVIHRPGDPHIQQAWCFFQNAGGSLFTLQNVQDKGTEVVGTLVTSEAWLPQLGPDISPLKLHVDLQQADTVHVKITAKGQVRWEVPQWLFKRPLEGESSKGSAGRLYDFKYTAEPFQLEVLRSGAKDELGAIFSTVGQRFAFKDQYLEVQTKVPAASSLYGAGERSASGGFRLARHGLPLALWNVGVEAKTPDQNLYGSQPFVMEVRPDGSTHGTLLLNSNGMDIVAGAAQLSFRAIGGVLDLYIFLGPTPADVMEQLTRVIGRPALPPFWSLGFHQSKWGYKSVEELQQVVANYSAAAIPLDTIWSDIDYMDGYRDFTFDPKAYPEHKMKAFVDALHAKGQCWVPILDPGILVKPGYKPYEDGLAAGIFIKDVTGKPYMGQVWPGQTHFPDFLCQQGAAYWRDQIAGLHVKVPFDGLWIDMNEVANFCTGQACAVGPQGPPQRLSRHALSSSPADMTGFCQLDCTSAIPPPSKGKLSGLAGAPYNASQYEELMALLDPPYKISNCNELKDLGWFTLPVTARHVNGEREYDAHNLYGLSEAAATANALRNITGHRPFVLTRSNFLGMGAYAAHWTGDNAAAWRDLRWSLTSIFTAGLQGVPFAGADICGFSANTTEELCTRWISLGAFYPFSRDHTDHRSYQELYRWPKVAAAARQALGLRYQLLPYLYTAFHDSMQHGWPVARPLFFAFPGDPATHTRDEQFLLGDSLLISPCLHQGATTVDAYFPSGLWYSVWDHRPVDARAGGVNVTLAAPLGEVPVHVRAGSVVPLQQAGMTTAAVKASALTLLAALRPPLQAHLGIQHGSPSASQDAQGQAPRAPADHAPADADCRGSWAAAADTGAAVACGKLFVDDGVQAEEDAKRSGSMHFVASVRRPAGSASVLGLVEVRFADNEHINGNLTDWCRNTPFPELREVVVLGVDHPPDPDSLSLDLVHAPEMSPGGQETISLAGAQAGHDAHTQRLHIRGLPGAACPHWLRISWTTSLSGATTTA</sequence>
<protein>
    <recommendedName>
        <fullName evidence="4">alpha-glucosidase</fullName>
        <ecNumber evidence="4">3.2.1.20</ecNumber>
    </recommendedName>
    <alternativeName>
        <fullName evidence="11">Maltase</fullName>
    </alternativeName>
</protein>
<dbReference type="Gene3D" id="3.20.20.80">
    <property type="entry name" value="Glycosidases"/>
    <property type="match status" value="1"/>
</dbReference>
<dbReference type="Pfam" id="PF01055">
    <property type="entry name" value="Glyco_hydro_31_2nd"/>
    <property type="match status" value="1"/>
</dbReference>
<evidence type="ECO:0000256" key="4">
    <source>
        <dbReference type="ARBA" id="ARBA00012741"/>
    </source>
</evidence>
<dbReference type="CDD" id="cd14752">
    <property type="entry name" value="GH31_N"/>
    <property type="match status" value="1"/>
</dbReference>
<dbReference type="SUPFAM" id="SSF74650">
    <property type="entry name" value="Galactose mutarotase-like"/>
    <property type="match status" value="1"/>
</dbReference>
<dbReference type="FunFam" id="2.60.40.1180:FF:000044">
    <property type="entry name" value="Alpha-glucosidase 1"/>
    <property type="match status" value="1"/>
</dbReference>
<dbReference type="InterPro" id="IPR017853">
    <property type="entry name" value="GH"/>
</dbReference>
<dbReference type="SMART" id="SM00018">
    <property type="entry name" value="PD"/>
    <property type="match status" value="1"/>
</dbReference>
<dbReference type="PROSITE" id="PS51257">
    <property type="entry name" value="PROKAR_LIPOPROTEIN"/>
    <property type="match status" value="1"/>
</dbReference>
<evidence type="ECO:0000256" key="9">
    <source>
        <dbReference type="ARBA" id="ARBA00023180"/>
    </source>
</evidence>
<dbReference type="InterPro" id="IPR030459">
    <property type="entry name" value="Glyco_hydro_31_CS"/>
</dbReference>
<keyword evidence="7" id="KW-0472">Membrane</keyword>
<feature type="signal peptide" evidence="15">
    <location>
        <begin position="1"/>
        <end position="27"/>
    </location>
</feature>
<dbReference type="Gene3D" id="2.60.40.1180">
    <property type="entry name" value="Golgi alpha-mannosidase II"/>
    <property type="match status" value="2"/>
</dbReference>
<comment type="catalytic activity">
    <reaction evidence="1">
        <text>Hydrolysis of terminal, non-reducing (1-&gt;4)-linked alpha-D-glucose residues with release of alpha-D-glucose.</text>
        <dbReference type="EC" id="3.2.1.20"/>
    </reaction>
</comment>
<dbReference type="InterPro" id="IPR011013">
    <property type="entry name" value="Gal_mutarotase_sf_dom"/>
</dbReference>
<dbReference type="Pfam" id="PF00088">
    <property type="entry name" value="Trefoil"/>
    <property type="match status" value="1"/>
</dbReference>
<dbReference type="Proteomes" id="UP001489004">
    <property type="component" value="Unassembled WGS sequence"/>
</dbReference>
<evidence type="ECO:0000313" key="18">
    <source>
        <dbReference type="Proteomes" id="UP001489004"/>
    </source>
</evidence>
<dbReference type="SUPFAM" id="SSF57492">
    <property type="entry name" value="Trefoil"/>
    <property type="match status" value="1"/>
</dbReference>
<evidence type="ECO:0000256" key="6">
    <source>
        <dbReference type="ARBA" id="ARBA00022801"/>
    </source>
</evidence>
<evidence type="ECO:0000259" key="16">
    <source>
        <dbReference type="PROSITE" id="PS51448"/>
    </source>
</evidence>
<dbReference type="InterPro" id="IPR044913">
    <property type="entry name" value="P_trefoil_dom_sf"/>
</dbReference>
<evidence type="ECO:0000256" key="13">
    <source>
        <dbReference type="RuleBase" id="RU361185"/>
    </source>
</evidence>
<dbReference type="GO" id="GO:0005975">
    <property type="term" value="P:carbohydrate metabolic process"/>
    <property type="evidence" value="ECO:0007669"/>
    <property type="project" value="InterPro"/>
</dbReference>
<comment type="subcellular location">
    <subcellularLocation>
        <location evidence="2">Membrane</location>
    </subcellularLocation>
</comment>
<dbReference type="Pfam" id="PF13802">
    <property type="entry name" value="Gal_mutarotas_2"/>
    <property type="match status" value="1"/>
</dbReference>
<dbReference type="GO" id="GO:0030246">
    <property type="term" value="F:carbohydrate binding"/>
    <property type="evidence" value="ECO:0007669"/>
    <property type="project" value="InterPro"/>
</dbReference>
<dbReference type="EC" id="3.2.1.20" evidence="4"/>
<evidence type="ECO:0000256" key="14">
    <source>
        <dbReference type="SAM" id="MobiDB-lite"/>
    </source>
</evidence>
<keyword evidence="6 13" id="KW-0378">Hydrolase</keyword>
<dbReference type="EMBL" id="JALJOR010000007">
    <property type="protein sequence ID" value="KAK9814515.1"/>
    <property type="molecule type" value="Genomic_DNA"/>
</dbReference>
<keyword evidence="9" id="KW-0325">Glycoprotein</keyword>
<accession>A0AAW1PXI7</accession>
<dbReference type="InterPro" id="IPR048395">
    <property type="entry name" value="Glyco_hydro_31_C"/>
</dbReference>
<keyword evidence="8 12" id="KW-1015">Disulfide bond</keyword>
<dbReference type="Pfam" id="PF21365">
    <property type="entry name" value="Glyco_hydro_31_3rd"/>
    <property type="match status" value="1"/>
</dbReference>
<keyword evidence="18" id="KW-1185">Reference proteome</keyword>
<evidence type="ECO:0000256" key="5">
    <source>
        <dbReference type="ARBA" id="ARBA00022729"/>
    </source>
</evidence>
<dbReference type="CDD" id="cd00111">
    <property type="entry name" value="Trefoil"/>
    <property type="match status" value="1"/>
</dbReference>
<dbReference type="Gene3D" id="2.60.40.1760">
    <property type="entry name" value="glycosyl hydrolase (family 31)"/>
    <property type="match status" value="1"/>
</dbReference>
<dbReference type="PROSITE" id="PS51448">
    <property type="entry name" value="P_TREFOIL_2"/>
    <property type="match status" value="1"/>
</dbReference>
<feature type="domain" description="P-type" evidence="16">
    <location>
        <begin position="28"/>
        <end position="77"/>
    </location>
</feature>
<dbReference type="PROSITE" id="PS00129">
    <property type="entry name" value="GLYCOSYL_HYDROL_F31_1"/>
    <property type="match status" value="1"/>
</dbReference>
<dbReference type="PANTHER" id="PTHR22762">
    <property type="entry name" value="ALPHA-GLUCOSIDASE"/>
    <property type="match status" value="1"/>
</dbReference>
<evidence type="ECO:0000256" key="11">
    <source>
        <dbReference type="ARBA" id="ARBA00041343"/>
    </source>
</evidence>
<dbReference type="GO" id="GO:0016020">
    <property type="term" value="C:membrane"/>
    <property type="evidence" value="ECO:0007669"/>
    <property type="project" value="UniProtKB-SubCell"/>
</dbReference>
<dbReference type="SUPFAM" id="SSF51445">
    <property type="entry name" value="(Trans)glycosidases"/>
    <property type="match status" value="1"/>
</dbReference>
<feature type="chain" id="PRO_5043373954" description="alpha-glucosidase" evidence="15">
    <location>
        <begin position="28"/>
        <end position="1049"/>
    </location>
</feature>
<name>A0AAW1PXI7_9CHLO</name>
<dbReference type="CDD" id="cd06602">
    <property type="entry name" value="GH31_MGAM_SI_GAA"/>
    <property type="match status" value="1"/>
</dbReference>
<keyword evidence="5 15" id="KW-0732">Signal</keyword>
<feature type="region of interest" description="Disordered" evidence="14">
    <location>
        <begin position="856"/>
        <end position="884"/>
    </location>
</feature>
<dbReference type="PROSITE" id="PS00707">
    <property type="entry name" value="GLYCOSYL_HYDROL_F31_2"/>
    <property type="match status" value="1"/>
</dbReference>